<dbReference type="AlphaFoldDB" id="A0A8T1GB72"/>
<evidence type="ECO:0000313" key="3">
    <source>
        <dbReference type="Proteomes" id="UP000697107"/>
    </source>
</evidence>
<proteinExistence type="predicted"/>
<evidence type="ECO:0000313" key="2">
    <source>
        <dbReference type="EMBL" id="KAG2992543.1"/>
    </source>
</evidence>
<gene>
    <name evidence="2" type="ORF">PC118_g4502</name>
</gene>
<name>A0A8T1GB72_9STRA</name>
<protein>
    <submittedName>
        <fullName evidence="2">Uncharacterized protein</fullName>
    </submittedName>
</protein>
<evidence type="ECO:0000256" key="1">
    <source>
        <dbReference type="SAM" id="MobiDB-lite"/>
    </source>
</evidence>
<accession>A0A8T1GB72</accession>
<sequence>MTVPPVDVHVYEHSDGKSIEFVSYKVLPFDVFSTAEATWKHFKGVEKHLANGSLYEKAEKGLDEPYTIIADFKKELYANSSRADIKTQRAKEKSEKKKQKKESETALRRATQLTNECSSLMTLARSKHHHVVDVLPLRGDIGDFEGLFQRLEDSYRMLDDVFMANGLAGMTTSPVDVHKPRGITLKVSRSILATEVCTRKRKRVSTIRTRLSQT</sequence>
<feature type="region of interest" description="Disordered" evidence="1">
    <location>
        <begin position="87"/>
        <end position="107"/>
    </location>
</feature>
<organism evidence="2 3">
    <name type="scientific">Phytophthora cactorum</name>
    <dbReference type="NCBI Taxonomy" id="29920"/>
    <lineage>
        <taxon>Eukaryota</taxon>
        <taxon>Sar</taxon>
        <taxon>Stramenopiles</taxon>
        <taxon>Oomycota</taxon>
        <taxon>Peronosporomycetes</taxon>
        <taxon>Peronosporales</taxon>
        <taxon>Peronosporaceae</taxon>
        <taxon>Phytophthora</taxon>
    </lineage>
</organism>
<dbReference type="Proteomes" id="UP000697107">
    <property type="component" value="Unassembled WGS sequence"/>
</dbReference>
<comment type="caution">
    <text evidence="2">The sequence shown here is derived from an EMBL/GenBank/DDBJ whole genome shotgun (WGS) entry which is preliminary data.</text>
</comment>
<dbReference type="EMBL" id="RCML01000085">
    <property type="protein sequence ID" value="KAG2992543.1"/>
    <property type="molecule type" value="Genomic_DNA"/>
</dbReference>
<reference evidence="2" key="1">
    <citation type="submission" date="2018-10" db="EMBL/GenBank/DDBJ databases">
        <title>Effector identification in a new, highly contiguous assembly of the strawberry crown rot pathogen Phytophthora cactorum.</title>
        <authorList>
            <person name="Armitage A.D."/>
            <person name="Nellist C.F."/>
            <person name="Bates H."/>
            <person name="Vickerstaff R.J."/>
            <person name="Harrison R.J."/>
        </authorList>
    </citation>
    <scope>NUCLEOTIDE SEQUENCE</scope>
    <source>
        <strain evidence="2">P415</strain>
    </source>
</reference>